<reference evidence="1" key="1">
    <citation type="journal article" date="2018" name="Aquaculture">
        <title>Complete genome sequence of a white spot syndrome virus associated with a disease incursion in Australia.</title>
        <authorList>
            <person name="Oakey J."/>
            <person name="Smith C.S."/>
        </authorList>
    </citation>
    <scope>NUCLEOTIDE SEQUENCE [LARGE SCALE GENOMIC DNA]</scope>
    <source>
        <strain evidence="1">WSSV-AU</strain>
    </source>
</reference>
<proteinExistence type="predicted"/>
<sequence>MTWEPLLRFSISSALSSSQKYDIAPPLASKFPHFPCRTRRLFITSIPELGSRLSKNMILGRVGSVVVPAVKSILAKRFVESSKLKAILSGERELVISVCVRSCD</sequence>
<name>A0A2D3I5F3_9VIRU</name>
<dbReference type="EMBL" id="MF768985">
    <property type="protein sequence ID" value="ATU83631.1"/>
    <property type="molecule type" value="Genomic_DNA"/>
</dbReference>
<evidence type="ECO:0000313" key="1">
    <source>
        <dbReference type="EMBL" id="ATU83631.1"/>
    </source>
</evidence>
<accession>A0A2D3I5F3</accession>
<organism evidence="1">
    <name type="scientific">White spot syndrome virus</name>
    <dbReference type="NCBI Taxonomy" id="342409"/>
    <lineage>
        <taxon>Viruses</taxon>
        <taxon>Viruses incertae sedis</taxon>
        <taxon>Naldaviricetes</taxon>
        <taxon>Nimaviridae</taxon>
        <taxon>Whispovirus</taxon>
    </lineage>
</organism>
<protein>
    <submittedName>
        <fullName evidence="1">ORF1209</fullName>
    </submittedName>
</protein>
<dbReference type="Proteomes" id="UP000267516">
    <property type="component" value="Segment"/>
</dbReference>